<dbReference type="EMBL" id="JBDIML010000001">
    <property type="protein sequence ID" value="MEN2765715.1"/>
    <property type="molecule type" value="Genomic_DNA"/>
</dbReference>
<evidence type="ECO:0000256" key="4">
    <source>
        <dbReference type="ARBA" id="ARBA00023239"/>
    </source>
</evidence>
<evidence type="ECO:0000256" key="2">
    <source>
        <dbReference type="ARBA" id="ARBA00008133"/>
    </source>
</evidence>
<evidence type="ECO:0000256" key="5">
    <source>
        <dbReference type="ARBA" id="ARBA00023244"/>
    </source>
</evidence>
<gene>
    <name evidence="11" type="ORF">ABC228_00815</name>
</gene>
<keyword evidence="4 9" id="KW-0456">Lyase</keyword>
<sequence length="254" mass="29204">MELPLLKRKILITREAKQSKGFADKLTNLGAEVSTVPLLKINCKNSRDNQHMLQKIMNFQWIVFTSENGINCFFQLLEDDTLLQQIRFAVVGKKTEEALNRYGYQADLVPSIYDGNHLVTEFLDRYHEIGKVLLVQGNRSRDVIEKGLINAGVPYETLIVYETSYNEEARKSLDRVLRAVEFDFITFTSPSTVEAFHQFKPSELHLPIDTNIICIGKTTENRAKELGFNQTRIPDSYTIDGMIEVMCQTFNRED</sequence>
<evidence type="ECO:0000256" key="6">
    <source>
        <dbReference type="ARBA" id="ARBA00037589"/>
    </source>
</evidence>
<evidence type="ECO:0000313" key="11">
    <source>
        <dbReference type="EMBL" id="MEN2765715.1"/>
    </source>
</evidence>
<accession>A0ABU9XCF0</accession>
<dbReference type="RefSeq" id="WP_345823189.1">
    <property type="nucleotide sequence ID" value="NZ_JBDIML010000001.1"/>
</dbReference>
<dbReference type="Pfam" id="PF02602">
    <property type="entry name" value="HEM4"/>
    <property type="match status" value="1"/>
</dbReference>
<keyword evidence="5 9" id="KW-0627">Porphyrin biosynthesis</keyword>
<dbReference type="EC" id="4.2.1.75" evidence="3 9"/>
<reference evidence="11 12" key="1">
    <citation type="submission" date="2024-05" db="EMBL/GenBank/DDBJ databases">
        <authorList>
            <person name="Haq I."/>
            <person name="Ullah Z."/>
            <person name="Ahmad R."/>
            <person name="Li M."/>
            <person name="Tong Y."/>
        </authorList>
    </citation>
    <scope>NUCLEOTIDE SEQUENCE [LARGE SCALE GENOMIC DNA]</scope>
    <source>
        <strain evidence="11 12">16A2E</strain>
    </source>
</reference>
<name>A0ABU9XCF0_9BACI</name>
<evidence type="ECO:0000256" key="1">
    <source>
        <dbReference type="ARBA" id="ARBA00004772"/>
    </source>
</evidence>
<protein>
    <recommendedName>
        <fullName evidence="7 9">Uroporphyrinogen-III synthase</fullName>
        <ecNumber evidence="3 9">4.2.1.75</ecNumber>
    </recommendedName>
</protein>
<evidence type="ECO:0000256" key="8">
    <source>
        <dbReference type="ARBA" id="ARBA00048617"/>
    </source>
</evidence>
<comment type="catalytic activity">
    <reaction evidence="8 9">
        <text>hydroxymethylbilane = uroporphyrinogen III + H2O</text>
        <dbReference type="Rhea" id="RHEA:18965"/>
        <dbReference type="ChEBI" id="CHEBI:15377"/>
        <dbReference type="ChEBI" id="CHEBI:57308"/>
        <dbReference type="ChEBI" id="CHEBI:57845"/>
        <dbReference type="EC" id="4.2.1.75"/>
    </reaction>
</comment>
<keyword evidence="12" id="KW-1185">Reference proteome</keyword>
<evidence type="ECO:0000256" key="9">
    <source>
        <dbReference type="RuleBase" id="RU366031"/>
    </source>
</evidence>
<dbReference type="InterPro" id="IPR039793">
    <property type="entry name" value="UROS/Hem4"/>
</dbReference>
<evidence type="ECO:0000256" key="7">
    <source>
        <dbReference type="ARBA" id="ARBA00040167"/>
    </source>
</evidence>
<dbReference type="Gene3D" id="3.40.50.10090">
    <property type="match status" value="2"/>
</dbReference>
<dbReference type="SUPFAM" id="SSF69618">
    <property type="entry name" value="HemD-like"/>
    <property type="match status" value="1"/>
</dbReference>
<feature type="domain" description="Tetrapyrrole biosynthesis uroporphyrinogen III synthase" evidence="10">
    <location>
        <begin position="22"/>
        <end position="244"/>
    </location>
</feature>
<dbReference type="InterPro" id="IPR036108">
    <property type="entry name" value="4pyrrol_syn_uPrphyn_synt_sf"/>
</dbReference>
<dbReference type="Proteomes" id="UP001444625">
    <property type="component" value="Unassembled WGS sequence"/>
</dbReference>
<comment type="similarity">
    <text evidence="2 9">Belongs to the uroporphyrinogen-III synthase family.</text>
</comment>
<dbReference type="GO" id="GO:0004852">
    <property type="term" value="F:uroporphyrinogen-III synthase activity"/>
    <property type="evidence" value="ECO:0007669"/>
    <property type="project" value="UniProtKB-EC"/>
</dbReference>
<dbReference type="PANTHER" id="PTHR38042">
    <property type="entry name" value="UROPORPHYRINOGEN-III SYNTHASE, CHLOROPLASTIC"/>
    <property type="match status" value="1"/>
</dbReference>
<comment type="pathway">
    <text evidence="1 9">Porphyrin-containing compound metabolism; protoporphyrin-IX biosynthesis; coproporphyrinogen-III from 5-aminolevulinate: step 3/4.</text>
</comment>
<dbReference type="InterPro" id="IPR003754">
    <property type="entry name" value="4pyrrol_synth_uPrphyn_synth"/>
</dbReference>
<evidence type="ECO:0000256" key="3">
    <source>
        <dbReference type="ARBA" id="ARBA00013109"/>
    </source>
</evidence>
<comment type="function">
    <text evidence="6 9">Catalyzes cyclization of the linear tetrapyrrole, hydroxymethylbilane, to the macrocyclic uroporphyrinogen III.</text>
</comment>
<evidence type="ECO:0000313" key="12">
    <source>
        <dbReference type="Proteomes" id="UP001444625"/>
    </source>
</evidence>
<comment type="caution">
    <text evidence="11">The sequence shown here is derived from an EMBL/GenBank/DDBJ whole genome shotgun (WGS) entry which is preliminary data.</text>
</comment>
<organism evidence="11 12">
    <name type="scientific">Ornithinibacillus xuwenensis</name>
    <dbReference type="NCBI Taxonomy" id="3144668"/>
    <lineage>
        <taxon>Bacteria</taxon>
        <taxon>Bacillati</taxon>
        <taxon>Bacillota</taxon>
        <taxon>Bacilli</taxon>
        <taxon>Bacillales</taxon>
        <taxon>Bacillaceae</taxon>
        <taxon>Ornithinibacillus</taxon>
    </lineage>
</organism>
<proteinExistence type="inferred from homology"/>
<dbReference type="PANTHER" id="PTHR38042:SF1">
    <property type="entry name" value="UROPORPHYRINOGEN-III SYNTHASE, CHLOROPLASTIC"/>
    <property type="match status" value="1"/>
</dbReference>
<evidence type="ECO:0000259" key="10">
    <source>
        <dbReference type="Pfam" id="PF02602"/>
    </source>
</evidence>
<dbReference type="CDD" id="cd06578">
    <property type="entry name" value="HemD"/>
    <property type="match status" value="1"/>
</dbReference>